<keyword evidence="3 6" id="KW-0812">Transmembrane</keyword>
<organism evidence="7">
    <name type="scientific">freshwater metagenome</name>
    <dbReference type="NCBI Taxonomy" id="449393"/>
    <lineage>
        <taxon>unclassified sequences</taxon>
        <taxon>metagenomes</taxon>
        <taxon>ecological metagenomes</taxon>
    </lineage>
</organism>
<evidence type="ECO:0000256" key="5">
    <source>
        <dbReference type="ARBA" id="ARBA00023136"/>
    </source>
</evidence>
<evidence type="ECO:0000313" key="7">
    <source>
        <dbReference type="EMBL" id="CAB4563929.1"/>
    </source>
</evidence>
<proteinExistence type="inferred from homology"/>
<dbReference type="Gene3D" id="1.20.1260.100">
    <property type="entry name" value="TspO/MBR protein"/>
    <property type="match status" value="1"/>
</dbReference>
<evidence type="ECO:0000256" key="6">
    <source>
        <dbReference type="SAM" id="Phobius"/>
    </source>
</evidence>
<dbReference type="PANTHER" id="PTHR10057">
    <property type="entry name" value="PERIPHERAL-TYPE BENZODIAZEPINE RECEPTOR"/>
    <property type="match status" value="1"/>
</dbReference>
<dbReference type="GO" id="GO:0033013">
    <property type="term" value="P:tetrapyrrole metabolic process"/>
    <property type="evidence" value="ECO:0007669"/>
    <property type="project" value="UniProtKB-ARBA"/>
</dbReference>
<comment type="similarity">
    <text evidence="2">Belongs to the TspO/BZRP family.</text>
</comment>
<dbReference type="GO" id="GO:0016020">
    <property type="term" value="C:membrane"/>
    <property type="evidence" value="ECO:0007669"/>
    <property type="project" value="UniProtKB-SubCell"/>
</dbReference>
<dbReference type="PANTHER" id="PTHR10057:SF0">
    <property type="entry name" value="TRANSLOCATOR PROTEIN"/>
    <property type="match status" value="1"/>
</dbReference>
<evidence type="ECO:0000256" key="3">
    <source>
        <dbReference type="ARBA" id="ARBA00022692"/>
    </source>
</evidence>
<feature type="transmembrane region" description="Helical" evidence="6">
    <location>
        <begin position="129"/>
        <end position="151"/>
    </location>
</feature>
<keyword evidence="4 6" id="KW-1133">Transmembrane helix</keyword>
<feature type="transmembrane region" description="Helical" evidence="6">
    <location>
        <begin position="46"/>
        <end position="67"/>
    </location>
</feature>
<dbReference type="InterPro" id="IPR004307">
    <property type="entry name" value="TspO_MBR"/>
</dbReference>
<name>A0A6J6DM02_9ZZZZ</name>
<accession>A0A6J6DM02</accession>
<comment type="subcellular location">
    <subcellularLocation>
        <location evidence="1">Membrane</location>
        <topology evidence="1">Multi-pass membrane protein</topology>
    </subcellularLocation>
</comment>
<sequence length="155" mass="17093">MIDTKVVGIALAIGLVLLYAFGSGFFMDNSGWYQGLKKPSWQPPGVIFGLIWPYNFIMLGVSGVAVVRNGSGLQSVLFLVFLALSVTAAITWSYFFYQPHNFFAASLSLVLATLLTLPILIITFQINTLLGFLLIPYQIWLTIATVLSFSYGRLN</sequence>
<protein>
    <submittedName>
        <fullName evidence="7">Unannotated protein</fullName>
    </submittedName>
</protein>
<dbReference type="EMBL" id="CAEZTJ010000030">
    <property type="protein sequence ID" value="CAB4563929.1"/>
    <property type="molecule type" value="Genomic_DNA"/>
</dbReference>
<keyword evidence="5 6" id="KW-0472">Membrane</keyword>
<feature type="transmembrane region" description="Helical" evidence="6">
    <location>
        <begin position="76"/>
        <end position="96"/>
    </location>
</feature>
<evidence type="ECO:0000256" key="4">
    <source>
        <dbReference type="ARBA" id="ARBA00022989"/>
    </source>
</evidence>
<reference evidence="7" key="1">
    <citation type="submission" date="2020-05" db="EMBL/GenBank/DDBJ databases">
        <authorList>
            <person name="Chiriac C."/>
            <person name="Salcher M."/>
            <person name="Ghai R."/>
            <person name="Kavagutti S V."/>
        </authorList>
    </citation>
    <scope>NUCLEOTIDE SEQUENCE</scope>
</reference>
<evidence type="ECO:0000256" key="2">
    <source>
        <dbReference type="ARBA" id="ARBA00007524"/>
    </source>
</evidence>
<dbReference type="PIRSF" id="PIRSF005859">
    <property type="entry name" value="PBR"/>
    <property type="match status" value="1"/>
</dbReference>
<dbReference type="InterPro" id="IPR038330">
    <property type="entry name" value="TspO/MBR-related_sf"/>
</dbReference>
<dbReference type="AlphaFoldDB" id="A0A6J6DM02"/>
<dbReference type="Pfam" id="PF03073">
    <property type="entry name" value="TspO_MBR"/>
    <property type="match status" value="1"/>
</dbReference>
<gene>
    <name evidence="7" type="ORF">UFOPK1650_00348</name>
</gene>
<evidence type="ECO:0000256" key="1">
    <source>
        <dbReference type="ARBA" id="ARBA00004141"/>
    </source>
</evidence>
<dbReference type="FunFam" id="1.20.1260.100:FF:000001">
    <property type="entry name" value="translocator protein 2"/>
    <property type="match status" value="1"/>
</dbReference>
<dbReference type="CDD" id="cd15904">
    <property type="entry name" value="TSPO_MBR"/>
    <property type="match status" value="1"/>
</dbReference>
<feature type="transmembrane region" description="Helical" evidence="6">
    <location>
        <begin position="102"/>
        <end position="122"/>
    </location>
</feature>